<evidence type="ECO:0000256" key="6">
    <source>
        <dbReference type="ARBA" id="ARBA00022989"/>
    </source>
</evidence>
<organism evidence="11">
    <name type="scientific">Drosophila persimilis</name>
    <name type="common">Fruit fly</name>
    <dbReference type="NCBI Taxonomy" id="7234"/>
    <lineage>
        <taxon>Eukaryota</taxon>
        <taxon>Metazoa</taxon>
        <taxon>Ecdysozoa</taxon>
        <taxon>Arthropoda</taxon>
        <taxon>Hexapoda</taxon>
        <taxon>Insecta</taxon>
        <taxon>Pterygota</taxon>
        <taxon>Neoptera</taxon>
        <taxon>Endopterygota</taxon>
        <taxon>Diptera</taxon>
        <taxon>Brachycera</taxon>
        <taxon>Muscomorpha</taxon>
        <taxon>Ephydroidea</taxon>
        <taxon>Drosophilidae</taxon>
        <taxon>Drosophila</taxon>
        <taxon>Sophophora</taxon>
    </lineage>
</organism>
<dbReference type="HOGENOM" id="CLU_170555_0_0_1"/>
<dbReference type="PANTHER" id="PTHR12263:SF0">
    <property type="entry name" value="V-TYPE PROTON ATPASE SUBUNIT"/>
    <property type="match status" value="1"/>
</dbReference>
<dbReference type="GO" id="GO:0046961">
    <property type="term" value="F:proton-transporting ATPase activity, rotational mechanism"/>
    <property type="evidence" value="ECO:0007669"/>
    <property type="project" value="InterPro"/>
</dbReference>
<dbReference type="GO" id="GO:0033181">
    <property type="term" value="C:plasma membrane proton-transporting V-type ATPase complex"/>
    <property type="evidence" value="ECO:0007669"/>
    <property type="project" value="TreeGrafter"/>
</dbReference>
<keyword evidence="6 9" id="KW-1133">Transmembrane helix</keyword>
<feature type="transmembrane region" description="Helical" evidence="9">
    <location>
        <begin position="37"/>
        <end position="55"/>
    </location>
</feature>
<dbReference type="AlphaFoldDB" id="B4H7W3"/>
<proteinExistence type="inferred from homology"/>
<evidence type="ECO:0000256" key="5">
    <source>
        <dbReference type="ARBA" id="ARBA00022781"/>
    </source>
</evidence>
<dbReference type="Proteomes" id="UP000008744">
    <property type="component" value="Unassembled WGS sequence"/>
</dbReference>
<sequence length="84" mass="9504">MEVILTILFFTVFWAAVGLMGPSLVSKAHQQDLVRCIFLLAAVCCWLFWLCCYLAQLNPLIGPKLTQETVRLIAKAWNHPLKEG</sequence>
<comment type="caution">
    <text evidence="9">Lacks conserved residue(s) required for the propagation of feature annotation.</text>
</comment>
<dbReference type="STRING" id="7234.B4H7W3"/>
<dbReference type="eggNOG" id="KOG3500">
    <property type="taxonomic scope" value="Eukaryota"/>
</dbReference>
<keyword evidence="4 9" id="KW-0812">Transmembrane</keyword>
<dbReference type="OrthoDB" id="1508846at2759"/>
<reference evidence="10 11" key="1">
    <citation type="journal article" date="2007" name="Nature">
        <title>Evolution of genes and genomes on the Drosophila phylogeny.</title>
        <authorList>
            <consortium name="Drosophila 12 Genomes Consortium"/>
            <person name="Clark A.G."/>
            <person name="Eisen M.B."/>
            <person name="Smith D.R."/>
            <person name="Bergman C.M."/>
            <person name="Oliver B."/>
            <person name="Markow T.A."/>
            <person name="Kaufman T.C."/>
            <person name="Kellis M."/>
            <person name="Gelbart W."/>
            <person name="Iyer V.N."/>
            <person name="Pollard D.A."/>
            <person name="Sackton T.B."/>
            <person name="Larracuente A.M."/>
            <person name="Singh N.D."/>
            <person name="Abad J.P."/>
            <person name="Abt D.N."/>
            <person name="Adryan B."/>
            <person name="Aguade M."/>
            <person name="Akashi H."/>
            <person name="Anderson W.W."/>
            <person name="Aquadro C.F."/>
            <person name="Ardell D.H."/>
            <person name="Arguello R."/>
            <person name="Artieri C.G."/>
            <person name="Barbash D.A."/>
            <person name="Barker D."/>
            <person name="Barsanti P."/>
            <person name="Batterham P."/>
            <person name="Batzoglou S."/>
            <person name="Begun D."/>
            <person name="Bhutkar A."/>
            <person name="Blanco E."/>
            <person name="Bosak S.A."/>
            <person name="Bradley R.K."/>
            <person name="Brand A.D."/>
            <person name="Brent M.R."/>
            <person name="Brooks A.N."/>
            <person name="Brown R.H."/>
            <person name="Butlin R.K."/>
            <person name="Caggese C."/>
            <person name="Calvi B.R."/>
            <person name="Bernardo de Carvalho A."/>
            <person name="Caspi A."/>
            <person name="Castrezana S."/>
            <person name="Celniker S.E."/>
            <person name="Chang J.L."/>
            <person name="Chapple C."/>
            <person name="Chatterji S."/>
            <person name="Chinwalla A."/>
            <person name="Civetta A."/>
            <person name="Clifton S.W."/>
            <person name="Comeron J.M."/>
            <person name="Costello J.C."/>
            <person name="Coyne J.A."/>
            <person name="Daub J."/>
            <person name="David R.G."/>
            <person name="Delcher A.L."/>
            <person name="Delehaunty K."/>
            <person name="Do C.B."/>
            <person name="Ebling H."/>
            <person name="Edwards K."/>
            <person name="Eickbush T."/>
            <person name="Evans J.D."/>
            <person name="Filipski A."/>
            <person name="Findeiss S."/>
            <person name="Freyhult E."/>
            <person name="Fulton L."/>
            <person name="Fulton R."/>
            <person name="Garcia A.C."/>
            <person name="Gardiner A."/>
            <person name="Garfield D.A."/>
            <person name="Garvin B.E."/>
            <person name="Gibson G."/>
            <person name="Gilbert D."/>
            <person name="Gnerre S."/>
            <person name="Godfrey J."/>
            <person name="Good R."/>
            <person name="Gotea V."/>
            <person name="Gravely B."/>
            <person name="Greenberg A.J."/>
            <person name="Griffiths-Jones S."/>
            <person name="Gross S."/>
            <person name="Guigo R."/>
            <person name="Gustafson E.A."/>
            <person name="Haerty W."/>
            <person name="Hahn M.W."/>
            <person name="Halligan D.L."/>
            <person name="Halpern A.L."/>
            <person name="Halter G.M."/>
            <person name="Han M.V."/>
            <person name="Heger A."/>
            <person name="Hillier L."/>
            <person name="Hinrichs A.S."/>
            <person name="Holmes I."/>
            <person name="Hoskins R.A."/>
            <person name="Hubisz M.J."/>
            <person name="Hultmark D."/>
            <person name="Huntley M.A."/>
            <person name="Jaffe D.B."/>
            <person name="Jagadeeshan S."/>
            <person name="Jeck W.R."/>
            <person name="Johnson J."/>
            <person name="Jones C.D."/>
            <person name="Jordan W.C."/>
            <person name="Karpen G.H."/>
            <person name="Kataoka E."/>
            <person name="Keightley P.D."/>
            <person name="Kheradpour P."/>
            <person name="Kirkness E.F."/>
            <person name="Koerich L.B."/>
            <person name="Kristiansen K."/>
            <person name="Kudrna D."/>
            <person name="Kulathinal R.J."/>
            <person name="Kumar S."/>
            <person name="Kwok R."/>
            <person name="Lander E."/>
            <person name="Langley C.H."/>
            <person name="Lapoint R."/>
            <person name="Lazzaro B.P."/>
            <person name="Lee S.J."/>
            <person name="Levesque L."/>
            <person name="Li R."/>
            <person name="Lin C.F."/>
            <person name="Lin M.F."/>
            <person name="Lindblad-Toh K."/>
            <person name="Llopart A."/>
            <person name="Long M."/>
            <person name="Low L."/>
            <person name="Lozovsky E."/>
            <person name="Lu J."/>
            <person name="Luo M."/>
            <person name="Machado C.A."/>
            <person name="Makalowski W."/>
            <person name="Marzo M."/>
            <person name="Matsuda M."/>
            <person name="Matzkin L."/>
            <person name="McAllister B."/>
            <person name="McBride C.S."/>
            <person name="McKernan B."/>
            <person name="McKernan K."/>
            <person name="Mendez-Lago M."/>
            <person name="Minx P."/>
            <person name="Mollenhauer M.U."/>
            <person name="Montooth K."/>
            <person name="Mount S.M."/>
            <person name="Mu X."/>
            <person name="Myers E."/>
            <person name="Negre B."/>
            <person name="Newfeld S."/>
            <person name="Nielsen R."/>
            <person name="Noor M.A."/>
            <person name="O'Grady P."/>
            <person name="Pachter L."/>
            <person name="Papaceit M."/>
            <person name="Parisi M.J."/>
            <person name="Parisi M."/>
            <person name="Parts L."/>
            <person name="Pedersen J.S."/>
            <person name="Pesole G."/>
            <person name="Phillippy A.M."/>
            <person name="Ponting C.P."/>
            <person name="Pop M."/>
            <person name="Porcelli D."/>
            <person name="Powell J.R."/>
            <person name="Prohaska S."/>
            <person name="Pruitt K."/>
            <person name="Puig M."/>
            <person name="Quesneville H."/>
            <person name="Ram K.R."/>
            <person name="Rand D."/>
            <person name="Rasmussen M.D."/>
            <person name="Reed L.K."/>
            <person name="Reenan R."/>
            <person name="Reily A."/>
            <person name="Remington K.A."/>
            <person name="Rieger T.T."/>
            <person name="Ritchie M.G."/>
            <person name="Robin C."/>
            <person name="Rogers Y.H."/>
            <person name="Rohde C."/>
            <person name="Rozas J."/>
            <person name="Rubenfield M.J."/>
            <person name="Ruiz A."/>
            <person name="Russo S."/>
            <person name="Salzberg S.L."/>
            <person name="Sanchez-Gracia A."/>
            <person name="Saranga D.J."/>
            <person name="Sato H."/>
            <person name="Schaeffer S.W."/>
            <person name="Schatz M.C."/>
            <person name="Schlenke T."/>
            <person name="Schwartz R."/>
            <person name="Segarra C."/>
            <person name="Singh R.S."/>
            <person name="Sirot L."/>
            <person name="Sirota M."/>
            <person name="Sisneros N.B."/>
            <person name="Smith C.D."/>
            <person name="Smith T.F."/>
            <person name="Spieth J."/>
            <person name="Stage D.E."/>
            <person name="Stark A."/>
            <person name="Stephan W."/>
            <person name="Strausberg R.L."/>
            <person name="Strempel S."/>
            <person name="Sturgill D."/>
            <person name="Sutton G."/>
            <person name="Sutton G.G."/>
            <person name="Tao W."/>
            <person name="Teichmann S."/>
            <person name="Tobari Y.N."/>
            <person name="Tomimura Y."/>
            <person name="Tsolas J.M."/>
            <person name="Valente V.L."/>
            <person name="Venter E."/>
            <person name="Venter J.C."/>
            <person name="Vicario S."/>
            <person name="Vieira F.G."/>
            <person name="Vilella A.J."/>
            <person name="Villasante A."/>
            <person name="Walenz B."/>
            <person name="Wang J."/>
            <person name="Wasserman M."/>
            <person name="Watts T."/>
            <person name="Wilson D."/>
            <person name="Wilson R.K."/>
            <person name="Wing R.A."/>
            <person name="Wolfner M.F."/>
            <person name="Wong A."/>
            <person name="Wong G.K."/>
            <person name="Wu C.I."/>
            <person name="Wu G."/>
            <person name="Yamamoto D."/>
            <person name="Yang H.P."/>
            <person name="Yang S.P."/>
            <person name="Yorke J.A."/>
            <person name="Yoshida K."/>
            <person name="Zdobnov E."/>
            <person name="Zhang P."/>
            <person name="Zhang Y."/>
            <person name="Zimin A.V."/>
            <person name="Baldwin J."/>
            <person name="Abdouelleil A."/>
            <person name="Abdulkadir J."/>
            <person name="Abebe A."/>
            <person name="Abera B."/>
            <person name="Abreu J."/>
            <person name="Acer S.C."/>
            <person name="Aftuck L."/>
            <person name="Alexander A."/>
            <person name="An P."/>
            <person name="Anderson E."/>
            <person name="Anderson S."/>
            <person name="Arachi H."/>
            <person name="Azer M."/>
            <person name="Bachantsang P."/>
            <person name="Barry A."/>
            <person name="Bayul T."/>
            <person name="Berlin A."/>
            <person name="Bessette D."/>
            <person name="Bloom T."/>
            <person name="Blye J."/>
            <person name="Boguslavskiy L."/>
            <person name="Bonnet C."/>
            <person name="Boukhgalter B."/>
            <person name="Bourzgui I."/>
            <person name="Brown A."/>
            <person name="Cahill P."/>
            <person name="Channer S."/>
            <person name="Cheshatsang Y."/>
            <person name="Chuda L."/>
            <person name="Citroen M."/>
            <person name="Collymore A."/>
            <person name="Cooke P."/>
            <person name="Costello M."/>
            <person name="D'Aco K."/>
            <person name="Daza R."/>
            <person name="De Haan G."/>
            <person name="DeGray S."/>
            <person name="DeMaso C."/>
            <person name="Dhargay N."/>
            <person name="Dooley K."/>
            <person name="Dooley E."/>
            <person name="Doricent M."/>
            <person name="Dorje P."/>
            <person name="Dorjee K."/>
            <person name="Dupes A."/>
            <person name="Elong R."/>
            <person name="Falk J."/>
            <person name="Farina A."/>
            <person name="Faro S."/>
            <person name="Ferguson D."/>
            <person name="Fisher S."/>
            <person name="Foley C.D."/>
            <person name="Franke A."/>
            <person name="Friedrich D."/>
            <person name="Gadbois L."/>
            <person name="Gearin G."/>
            <person name="Gearin C.R."/>
            <person name="Giannoukos G."/>
            <person name="Goode T."/>
            <person name="Graham J."/>
            <person name="Grandbois E."/>
            <person name="Grewal S."/>
            <person name="Gyaltsen K."/>
            <person name="Hafez N."/>
            <person name="Hagos B."/>
            <person name="Hall J."/>
            <person name="Henson C."/>
            <person name="Hollinger A."/>
            <person name="Honan T."/>
            <person name="Huard M.D."/>
            <person name="Hughes L."/>
            <person name="Hurhula B."/>
            <person name="Husby M.E."/>
            <person name="Kamat A."/>
            <person name="Kanga B."/>
            <person name="Kashin S."/>
            <person name="Khazanovich D."/>
            <person name="Kisner P."/>
            <person name="Lance K."/>
            <person name="Lara M."/>
            <person name="Lee W."/>
            <person name="Lennon N."/>
            <person name="Letendre F."/>
            <person name="LeVine R."/>
            <person name="Lipovsky A."/>
            <person name="Liu X."/>
            <person name="Liu J."/>
            <person name="Liu S."/>
            <person name="Lokyitsang T."/>
            <person name="Lokyitsang Y."/>
            <person name="Lubonja R."/>
            <person name="Lui A."/>
            <person name="MacDonald P."/>
            <person name="Magnisalis V."/>
            <person name="Maru K."/>
            <person name="Matthews C."/>
            <person name="McCusker W."/>
            <person name="McDonough S."/>
            <person name="Mehta T."/>
            <person name="Meldrim J."/>
            <person name="Meneus L."/>
            <person name="Mihai O."/>
            <person name="Mihalev A."/>
            <person name="Mihova T."/>
            <person name="Mittelman R."/>
            <person name="Mlenga V."/>
            <person name="Montmayeur A."/>
            <person name="Mulrain L."/>
            <person name="Navidi A."/>
            <person name="Naylor J."/>
            <person name="Negash T."/>
            <person name="Nguyen T."/>
            <person name="Nguyen N."/>
            <person name="Nicol R."/>
            <person name="Norbu C."/>
            <person name="Norbu N."/>
            <person name="Novod N."/>
            <person name="O'Neill B."/>
            <person name="Osman S."/>
            <person name="Markiewicz E."/>
            <person name="Oyono O.L."/>
            <person name="Patti C."/>
            <person name="Phunkhang P."/>
            <person name="Pierre F."/>
            <person name="Priest M."/>
            <person name="Raghuraman S."/>
            <person name="Rege F."/>
            <person name="Reyes R."/>
            <person name="Rise C."/>
            <person name="Rogov P."/>
            <person name="Ross K."/>
            <person name="Ryan E."/>
            <person name="Settipalli S."/>
            <person name="Shea T."/>
            <person name="Sherpa N."/>
            <person name="Shi L."/>
            <person name="Shih D."/>
            <person name="Sparrow T."/>
            <person name="Spaulding J."/>
            <person name="Stalker J."/>
            <person name="Stange-Thomann N."/>
            <person name="Stavropoulos S."/>
            <person name="Stone C."/>
            <person name="Strader C."/>
            <person name="Tesfaye S."/>
            <person name="Thomson T."/>
            <person name="Thoulutsang Y."/>
            <person name="Thoulutsang D."/>
            <person name="Topham K."/>
            <person name="Topping I."/>
            <person name="Tsamla T."/>
            <person name="Vassiliev H."/>
            <person name="Vo A."/>
            <person name="Wangchuk T."/>
            <person name="Wangdi T."/>
            <person name="Weiand M."/>
            <person name="Wilkinson J."/>
            <person name="Wilson A."/>
            <person name="Yadav S."/>
            <person name="Young G."/>
            <person name="Yu Q."/>
            <person name="Zembek L."/>
            <person name="Zhong D."/>
            <person name="Zimmer A."/>
            <person name="Zwirko Z."/>
            <person name="Jaffe D.B."/>
            <person name="Alvarez P."/>
            <person name="Brockman W."/>
            <person name="Butler J."/>
            <person name="Chin C."/>
            <person name="Gnerre S."/>
            <person name="Grabherr M."/>
            <person name="Kleber M."/>
            <person name="Mauceli E."/>
            <person name="MacCallum I."/>
        </authorList>
    </citation>
    <scope>NUCLEOTIDE SEQUENCE [LARGE SCALE GENOMIC DNA]</scope>
    <source>
        <strain evidence="11">MSH-3 / Tucson 14011-0111.49</strain>
    </source>
</reference>
<dbReference type="KEGG" id="dpe:6601893"/>
<evidence type="ECO:0000313" key="11">
    <source>
        <dbReference type="Proteomes" id="UP000008744"/>
    </source>
</evidence>
<keyword evidence="5 9" id="KW-0375">Hydrogen ion transport</keyword>
<keyword evidence="7 9" id="KW-0406">Ion transport</keyword>
<evidence type="ECO:0000256" key="2">
    <source>
        <dbReference type="ARBA" id="ARBA00008328"/>
    </source>
</evidence>
<evidence type="ECO:0000256" key="1">
    <source>
        <dbReference type="ARBA" id="ARBA00004127"/>
    </source>
</evidence>
<dbReference type="PhylomeDB" id="B4H7W3"/>
<keyword evidence="8 9" id="KW-0472">Membrane</keyword>
<dbReference type="InterPro" id="IPR008389">
    <property type="entry name" value="ATPase_V0-cplx_e1/e2_su"/>
</dbReference>
<evidence type="ECO:0000256" key="7">
    <source>
        <dbReference type="ARBA" id="ARBA00023065"/>
    </source>
</evidence>
<dbReference type="Pfam" id="PF05493">
    <property type="entry name" value="ATP_synt_H"/>
    <property type="match status" value="1"/>
</dbReference>
<evidence type="ECO:0000313" key="10">
    <source>
        <dbReference type="EMBL" id="EDW34753.1"/>
    </source>
</evidence>
<dbReference type="PIRSF" id="PIRSF038097">
    <property type="entry name" value="V-ATP_synth_e1/e2"/>
    <property type="match status" value="1"/>
</dbReference>
<evidence type="ECO:0000256" key="4">
    <source>
        <dbReference type="ARBA" id="ARBA00022692"/>
    </source>
</evidence>
<keyword evidence="11" id="KW-1185">Reference proteome</keyword>
<evidence type="ECO:0000256" key="9">
    <source>
        <dbReference type="PIRNR" id="PIRNR038097"/>
    </source>
</evidence>
<keyword evidence="3 9" id="KW-0813">Transport</keyword>
<protein>
    <recommendedName>
        <fullName evidence="9">V-type proton ATPase subunit</fullName>
    </recommendedName>
</protein>
<comment type="subunit">
    <text evidence="9">V-ATPase is a heteromultimeric enzyme made up of two complexes: the ATP-hydrolytic V1 complex and the proton translocation V0 complex.</text>
</comment>
<dbReference type="GO" id="GO:0033179">
    <property type="term" value="C:proton-transporting V-type ATPase, V0 domain"/>
    <property type="evidence" value="ECO:0007669"/>
    <property type="project" value="UniProtKB-UniRule"/>
</dbReference>
<comment type="subcellular location">
    <subcellularLocation>
        <location evidence="1">Endomembrane system</location>
        <topology evidence="1">Multi-pass membrane protein</topology>
    </subcellularLocation>
    <subcellularLocation>
        <location evidence="9">Membrane</location>
        <topology evidence="9">Multi-pass membrane protein</topology>
    </subcellularLocation>
</comment>
<comment type="similarity">
    <text evidence="2 9">Belongs to the V-ATPase e1/e2 subunit family.</text>
</comment>
<gene>
    <name evidence="10" type="primary">Dper\GL12731</name>
    <name evidence="10" type="ORF">Dper_GL12731</name>
</gene>
<dbReference type="InterPro" id="IPR017385">
    <property type="entry name" value="ATPase_V0-cplx_e1/e2_su_met"/>
</dbReference>
<name>B4H7W3_DROPE</name>
<accession>B4H7W3</accession>
<evidence type="ECO:0000256" key="8">
    <source>
        <dbReference type="ARBA" id="ARBA00023136"/>
    </source>
</evidence>
<dbReference type="PANTHER" id="PTHR12263">
    <property type="entry name" value="VACUOLAR ATP SYNTHASE SUBUNIT H"/>
    <property type="match status" value="1"/>
</dbReference>
<comment type="function">
    <text evidence="9">Subunit of the V0 complex of vacuolar(H+)-ATPase (V-ATPase), a multisubunit enzyme composed of a peripheral complex (V1) that hydrolyzes ATP and a membrane integral complex (V0) that translocates protons. V-ATPase is responsible for acidifying and maintaining the pH of intracellular compartments and in some cell types, is targeted to the plasma membrane, where it is responsible for acidifying the extracellular environment.</text>
</comment>
<dbReference type="OMA" id="SWNMPIT"/>
<dbReference type="EMBL" id="CH479219">
    <property type="protein sequence ID" value="EDW34753.1"/>
    <property type="molecule type" value="Genomic_DNA"/>
</dbReference>
<evidence type="ECO:0000256" key="3">
    <source>
        <dbReference type="ARBA" id="ARBA00022448"/>
    </source>
</evidence>
<dbReference type="GO" id="GO:0012505">
    <property type="term" value="C:endomembrane system"/>
    <property type="evidence" value="ECO:0007669"/>
    <property type="project" value="UniProtKB-SubCell"/>
</dbReference>